<dbReference type="AlphaFoldDB" id="A0A2S8S5H4"/>
<dbReference type="Proteomes" id="UP000238338">
    <property type="component" value="Unassembled WGS sequence"/>
</dbReference>
<dbReference type="EMBL" id="PVEP01000006">
    <property type="protein sequence ID" value="PQV56046.1"/>
    <property type="molecule type" value="Genomic_DNA"/>
</dbReference>
<name>A0A2S8S5H4_9RHOB</name>
<evidence type="ECO:0000313" key="2">
    <source>
        <dbReference type="Proteomes" id="UP000238338"/>
    </source>
</evidence>
<accession>A0A2S8S5H4</accession>
<sequence>MFDTPSVPPVPVGSRVAAFAHVAIQCAEEPEPVEDTPQVRVWRRHHGARGMARVHPHLARNVHDPVVVQMILTALAPFADRACGLVYVTSGFALNYRSPVLPHLLNALPPFASVAALRHEADTSLPAEALRLVEAVLREGEVCLLIHDRSRRLVAADDAARGAGGVDFILLTPSATTTCPALSQVTDLLKEGTLQ</sequence>
<evidence type="ECO:0000313" key="1">
    <source>
        <dbReference type="EMBL" id="PQV56046.1"/>
    </source>
</evidence>
<reference evidence="1 2" key="1">
    <citation type="submission" date="2018-02" db="EMBL/GenBank/DDBJ databases">
        <title>Genomic Encyclopedia of Archaeal and Bacterial Type Strains, Phase II (KMG-II): from individual species to whole genera.</title>
        <authorList>
            <person name="Goeker M."/>
        </authorList>
    </citation>
    <scope>NUCLEOTIDE SEQUENCE [LARGE SCALE GENOMIC DNA]</scope>
    <source>
        <strain evidence="1 2">DSM 18921</strain>
    </source>
</reference>
<keyword evidence="2" id="KW-1185">Reference proteome</keyword>
<protein>
    <submittedName>
        <fullName evidence="1">Uncharacterized protein</fullName>
    </submittedName>
</protein>
<comment type="caution">
    <text evidence="1">The sequence shown here is derived from an EMBL/GenBank/DDBJ whole genome shotgun (WGS) entry which is preliminary data.</text>
</comment>
<gene>
    <name evidence="1" type="ORF">LX70_02931</name>
</gene>
<proteinExistence type="predicted"/>
<organism evidence="1 2">
    <name type="scientific">Albidovulum denitrificans</name>
    <dbReference type="NCBI Taxonomy" id="404881"/>
    <lineage>
        <taxon>Bacteria</taxon>
        <taxon>Pseudomonadati</taxon>
        <taxon>Pseudomonadota</taxon>
        <taxon>Alphaproteobacteria</taxon>
        <taxon>Rhodobacterales</taxon>
        <taxon>Paracoccaceae</taxon>
        <taxon>Albidovulum</taxon>
    </lineage>
</organism>